<evidence type="ECO:0000313" key="5">
    <source>
        <dbReference type="Proteomes" id="UP000092607"/>
    </source>
</evidence>
<dbReference type="Proteomes" id="UP000092607">
    <property type="component" value="Unassembled WGS sequence"/>
</dbReference>
<reference evidence="2 5" key="1">
    <citation type="submission" date="2016-06" db="EMBL/GenBank/DDBJ databases">
        <title>Draft genome of Moraxella lacunata CCUG 57757A.</title>
        <authorList>
            <person name="Salva-Serra F."/>
            <person name="Engstrom-Jakobsson H."/>
            <person name="Thorell K."/>
            <person name="Gonzales-Siles L."/>
            <person name="Karlsson R."/>
            <person name="Boulund F."/>
            <person name="Engstrand L."/>
            <person name="Kristiansson E."/>
            <person name="Moore E."/>
        </authorList>
    </citation>
    <scope>NUCLEOTIDE SEQUENCE [LARGE SCALE GENOMIC DNA]</scope>
    <source>
        <strain evidence="2 5">CCUG 57757A</strain>
    </source>
</reference>
<dbReference type="EMBL" id="LZMS01000067">
    <property type="protein sequence ID" value="OBX61556.1"/>
    <property type="molecule type" value="Genomic_DNA"/>
</dbReference>
<feature type="chain" id="PRO_5015061003" description="DUF4156 domain-containing protein" evidence="1">
    <location>
        <begin position="22"/>
        <end position="121"/>
    </location>
</feature>
<organism evidence="2 5">
    <name type="scientific">Moraxella lacunata</name>
    <dbReference type="NCBI Taxonomy" id="477"/>
    <lineage>
        <taxon>Bacteria</taxon>
        <taxon>Pseudomonadati</taxon>
        <taxon>Pseudomonadota</taxon>
        <taxon>Gammaproteobacteria</taxon>
        <taxon>Moraxellales</taxon>
        <taxon>Moraxellaceae</taxon>
        <taxon>Moraxella</taxon>
    </lineage>
</organism>
<protein>
    <recommendedName>
        <fullName evidence="8">DUF4156 domain-containing protein</fullName>
    </recommendedName>
</protein>
<evidence type="ECO:0000256" key="1">
    <source>
        <dbReference type="SAM" id="SignalP"/>
    </source>
</evidence>
<gene>
    <name evidence="2" type="ORF">A9309_08130</name>
    <name evidence="3" type="ORF">B5J94_12465</name>
    <name evidence="4" type="ORF">NCTC7911_01022</name>
</gene>
<sequence>MNITTLRSVGAIALVAMGLTACQSTPTNPVIARADNTFETTGLGKTKATAQNNALASAKAQCGYKTPVVINDTTTYNGVMDERMGRVMEQGAKVVGTILGTGSPELSRDDDYEYFIKFQCQ</sequence>
<evidence type="ECO:0000313" key="7">
    <source>
        <dbReference type="Proteomes" id="UP000254107"/>
    </source>
</evidence>
<dbReference type="EMBL" id="UGQC01000001">
    <property type="protein sequence ID" value="STY99644.1"/>
    <property type="molecule type" value="Genomic_DNA"/>
</dbReference>
<reference evidence="4 7" key="4">
    <citation type="submission" date="2018-06" db="EMBL/GenBank/DDBJ databases">
        <authorList>
            <consortium name="Pathogen Informatics"/>
            <person name="Doyle S."/>
        </authorList>
    </citation>
    <scope>NUCLEOTIDE SEQUENCE [LARGE SCALE GENOMIC DNA]</scope>
    <source>
        <strain evidence="4 7">NCTC7911</strain>
    </source>
</reference>
<dbReference type="AlphaFoldDB" id="A0A1B8PYZ7"/>
<keyword evidence="1" id="KW-0732">Signal</keyword>
<dbReference type="Proteomes" id="UP000191025">
    <property type="component" value="Unassembled WGS sequence"/>
</dbReference>
<feature type="signal peptide" evidence="1">
    <location>
        <begin position="1"/>
        <end position="21"/>
    </location>
</feature>
<accession>A0A1B8PYZ7</accession>
<dbReference type="GeneID" id="302269648"/>
<evidence type="ECO:0000313" key="4">
    <source>
        <dbReference type="EMBL" id="STY99644.1"/>
    </source>
</evidence>
<dbReference type="RefSeq" id="WP_062498992.1">
    <property type="nucleotide sequence ID" value="NZ_JARDJM010000073.1"/>
</dbReference>
<dbReference type="OrthoDB" id="6650037at2"/>
<reference evidence="3" key="3">
    <citation type="submission" date="2017-03" db="EMBL/GenBank/DDBJ databases">
        <authorList>
            <person name="Afonso C.L."/>
            <person name="Miller P.J."/>
            <person name="Scott M.A."/>
            <person name="Spackman E."/>
            <person name="Goraichik I."/>
            <person name="Dimitrov K.M."/>
            <person name="Suarez D.L."/>
            <person name="Swayne D.E."/>
        </authorList>
    </citation>
    <scope>NUCLEOTIDE SEQUENCE</scope>
    <source>
        <strain evidence="3">CCUG 4441</strain>
    </source>
</reference>
<evidence type="ECO:0008006" key="8">
    <source>
        <dbReference type="Google" id="ProtNLM"/>
    </source>
</evidence>
<name>A0A1B8PYZ7_MORLA</name>
<reference evidence="6" key="2">
    <citation type="submission" date="2017-03" db="EMBL/GenBank/DDBJ databases">
        <title>Draft genome sequence of Moraxella equi CCUG 4950T type strain.</title>
        <authorList>
            <person name="Salva-Serra F."/>
            <person name="Engstrom-Jakobsson H."/>
            <person name="Thorell K."/>
            <person name="Jaen-Luchoro D."/>
            <person name="Gonzales-Siles L."/>
            <person name="Karlsson R."/>
            <person name="Yazdan S."/>
            <person name="Boulund F."/>
            <person name="Johnning A."/>
            <person name="Engstrand L."/>
            <person name="Kristiansson E."/>
            <person name="Moore E."/>
        </authorList>
    </citation>
    <scope>NUCLEOTIDE SEQUENCE [LARGE SCALE GENOMIC DNA]</scope>
    <source>
        <strain evidence="6">CCUG 4441</strain>
    </source>
</reference>
<dbReference type="EMBL" id="MXAN01000100">
    <property type="protein sequence ID" value="OPH33813.1"/>
    <property type="molecule type" value="Genomic_DNA"/>
</dbReference>
<keyword evidence="7" id="KW-1185">Reference proteome</keyword>
<evidence type="ECO:0000313" key="3">
    <source>
        <dbReference type="EMBL" id="OPH33813.1"/>
    </source>
</evidence>
<proteinExistence type="predicted"/>
<dbReference type="Proteomes" id="UP000254107">
    <property type="component" value="Unassembled WGS sequence"/>
</dbReference>
<evidence type="ECO:0000313" key="6">
    <source>
        <dbReference type="Proteomes" id="UP000191025"/>
    </source>
</evidence>
<evidence type="ECO:0000313" key="2">
    <source>
        <dbReference type="EMBL" id="OBX61556.1"/>
    </source>
</evidence>
<dbReference type="PROSITE" id="PS51257">
    <property type="entry name" value="PROKAR_LIPOPROTEIN"/>
    <property type="match status" value="1"/>
</dbReference>